<evidence type="ECO:0000313" key="4">
    <source>
        <dbReference type="Proteomes" id="UP001373496"/>
    </source>
</evidence>
<dbReference type="PANTHER" id="PTHR46268">
    <property type="entry name" value="STRESS RESPONSE PROTEIN NHAX"/>
    <property type="match status" value="1"/>
</dbReference>
<feature type="domain" description="UspA" evidence="2">
    <location>
        <begin position="154"/>
        <end position="287"/>
    </location>
</feature>
<dbReference type="Pfam" id="PF00582">
    <property type="entry name" value="Usp"/>
    <property type="match status" value="2"/>
</dbReference>
<proteinExistence type="inferred from homology"/>
<dbReference type="PANTHER" id="PTHR46268:SF6">
    <property type="entry name" value="UNIVERSAL STRESS PROTEIN UP12"/>
    <property type="match status" value="1"/>
</dbReference>
<dbReference type="PRINTS" id="PR01438">
    <property type="entry name" value="UNVRSLSTRESS"/>
</dbReference>
<sequence length="306" mass="31944">MTTHTPSVVVGVDGSEHAELAAHVAAAEAVRRQRPLRLVRAFTWTDQLMPGLPDTLAARAAARRSANAALDRLRRELTASIPGWTVGATLVEGRPETALCRAVEADDLLVVGASGTTWGSTGVLGTVAETVAAAAPCAVLVHRPLPALHADRHEVLAGVDGGPGTAAVLAAAAQEAEANSVSLAVVHAWRQLTEDAPASLRWRLDRDATERTERDAVEPAVAELRRRRPRLEIDVTVAPGRAGRVLVQFAETARMLVVGRRCLADGGPGATVHSVLHQADVPVLVVPVASVAAHAAVRPQAIATTS</sequence>
<dbReference type="InterPro" id="IPR006015">
    <property type="entry name" value="Universal_stress_UspA"/>
</dbReference>
<accession>A0ABU8EB48</accession>
<name>A0ABU8EB48_9ACTN</name>
<comment type="caution">
    <text evidence="3">The sequence shown here is derived from an EMBL/GenBank/DDBJ whole genome shotgun (WGS) entry which is preliminary data.</text>
</comment>
<dbReference type="InterPro" id="IPR006016">
    <property type="entry name" value="UspA"/>
</dbReference>
<dbReference type="EMBL" id="JBAPLV010000030">
    <property type="protein sequence ID" value="MEI4280856.1"/>
    <property type="molecule type" value="Genomic_DNA"/>
</dbReference>
<dbReference type="SUPFAM" id="SSF52402">
    <property type="entry name" value="Adenine nucleotide alpha hydrolases-like"/>
    <property type="match status" value="2"/>
</dbReference>
<feature type="domain" description="UspA" evidence="2">
    <location>
        <begin position="8"/>
        <end position="141"/>
    </location>
</feature>
<dbReference type="Gene3D" id="3.40.50.620">
    <property type="entry name" value="HUPs"/>
    <property type="match status" value="2"/>
</dbReference>
<evidence type="ECO:0000313" key="3">
    <source>
        <dbReference type="EMBL" id="MEI4280856.1"/>
    </source>
</evidence>
<comment type="similarity">
    <text evidence="1">Belongs to the universal stress protein A family.</text>
</comment>
<dbReference type="InterPro" id="IPR014729">
    <property type="entry name" value="Rossmann-like_a/b/a_fold"/>
</dbReference>
<dbReference type="RefSeq" id="WP_225235681.1">
    <property type="nucleotide sequence ID" value="NZ_JBAPLV010000030.1"/>
</dbReference>
<reference evidence="3 4" key="1">
    <citation type="submission" date="2024-03" db="EMBL/GenBank/DDBJ databases">
        <title>Draft genome sequence of Klenkia terrae.</title>
        <authorList>
            <person name="Duangmal K."/>
            <person name="Chantavorakit T."/>
        </authorList>
    </citation>
    <scope>NUCLEOTIDE SEQUENCE [LARGE SCALE GENOMIC DNA]</scope>
    <source>
        <strain evidence="3 4">JCM 17786</strain>
    </source>
</reference>
<dbReference type="Proteomes" id="UP001373496">
    <property type="component" value="Unassembled WGS sequence"/>
</dbReference>
<evidence type="ECO:0000259" key="2">
    <source>
        <dbReference type="Pfam" id="PF00582"/>
    </source>
</evidence>
<organism evidence="3 4">
    <name type="scientific">Klenkia terrae</name>
    <dbReference type="NCBI Taxonomy" id="1052259"/>
    <lineage>
        <taxon>Bacteria</taxon>
        <taxon>Bacillati</taxon>
        <taxon>Actinomycetota</taxon>
        <taxon>Actinomycetes</taxon>
        <taxon>Geodermatophilales</taxon>
        <taxon>Geodermatophilaceae</taxon>
        <taxon>Klenkia</taxon>
    </lineage>
</organism>
<gene>
    <name evidence="3" type="ORF">UXQ13_20440</name>
</gene>
<evidence type="ECO:0000256" key="1">
    <source>
        <dbReference type="ARBA" id="ARBA00008791"/>
    </source>
</evidence>
<protein>
    <submittedName>
        <fullName evidence="3">Universal stress protein</fullName>
    </submittedName>
</protein>
<keyword evidence="4" id="KW-1185">Reference proteome</keyword>